<name>A0A061I4K3_CRIGR</name>
<dbReference type="EMBL" id="KE676287">
    <property type="protein sequence ID" value="ERE74054.1"/>
    <property type="molecule type" value="Genomic_DNA"/>
</dbReference>
<organism evidence="2 3">
    <name type="scientific">Cricetulus griseus</name>
    <name type="common">Chinese hamster</name>
    <name type="synonym">Cricetulus barabensis griseus</name>
    <dbReference type="NCBI Taxonomy" id="10029"/>
    <lineage>
        <taxon>Eukaryota</taxon>
        <taxon>Metazoa</taxon>
        <taxon>Chordata</taxon>
        <taxon>Craniata</taxon>
        <taxon>Vertebrata</taxon>
        <taxon>Euteleostomi</taxon>
        <taxon>Mammalia</taxon>
        <taxon>Eutheria</taxon>
        <taxon>Euarchontoglires</taxon>
        <taxon>Glires</taxon>
        <taxon>Rodentia</taxon>
        <taxon>Myomorpha</taxon>
        <taxon>Muroidea</taxon>
        <taxon>Cricetidae</taxon>
        <taxon>Cricetinae</taxon>
        <taxon>Cricetulus</taxon>
    </lineage>
</organism>
<evidence type="ECO:0000313" key="3">
    <source>
        <dbReference type="Proteomes" id="UP000030759"/>
    </source>
</evidence>
<protein>
    <submittedName>
        <fullName evidence="2">Uncharacterized protein</fullName>
    </submittedName>
</protein>
<feature type="compositionally biased region" description="Basic residues" evidence="1">
    <location>
        <begin position="1"/>
        <end position="16"/>
    </location>
</feature>
<dbReference type="AlphaFoldDB" id="A0A061I4K3"/>
<feature type="region of interest" description="Disordered" evidence="1">
    <location>
        <begin position="1"/>
        <end position="36"/>
    </location>
</feature>
<dbReference type="Proteomes" id="UP000030759">
    <property type="component" value="Unassembled WGS sequence"/>
</dbReference>
<sequence length="102" mass="11044">MSVAKGKKAHLSQGKHRAGENAAEKKMQSKRQNPSITGVLCLLDPSKVEAMGGKQPEEGLGARECLTGYSTPQRQTVEQVRGIRFHVTPGEDKSMETITGTH</sequence>
<reference evidence="3" key="1">
    <citation type="journal article" date="2013" name="Nat. Biotechnol.">
        <title>Chinese hamster genome sequenced from sorted chromosomes.</title>
        <authorList>
            <person name="Brinkrolf K."/>
            <person name="Rupp O."/>
            <person name="Laux H."/>
            <person name="Kollin F."/>
            <person name="Ernst W."/>
            <person name="Linke B."/>
            <person name="Kofler R."/>
            <person name="Romand S."/>
            <person name="Hesse F."/>
            <person name="Budach W.E."/>
            <person name="Galosy S."/>
            <person name="Muller D."/>
            <person name="Noll T."/>
            <person name="Wienberg J."/>
            <person name="Jostock T."/>
            <person name="Leonard M."/>
            <person name="Grillari J."/>
            <person name="Tauch A."/>
            <person name="Goesmann A."/>
            <person name="Helk B."/>
            <person name="Mott J.E."/>
            <person name="Puhler A."/>
            <person name="Borth N."/>
        </authorList>
    </citation>
    <scope>NUCLEOTIDE SEQUENCE [LARGE SCALE GENOMIC DNA]</scope>
    <source>
        <strain evidence="3">17A/GY</strain>
    </source>
</reference>
<evidence type="ECO:0000313" key="2">
    <source>
        <dbReference type="EMBL" id="ERE74054.1"/>
    </source>
</evidence>
<gene>
    <name evidence="2" type="ORF">H671_5g13728</name>
</gene>
<accession>A0A061I4K3</accession>
<proteinExistence type="predicted"/>
<evidence type="ECO:0000256" key="1">
    <source>
        <dbReference type="SAM" id="MobiDB-lite"/>
    </source>
</evidence>
<feature type="compositionally biased region" description="Basic and acidic residues" evidence="1">
    <location>
        <begin position="17"/>
        <end position="27"/>
    </location>
</feature>